<evidence type="ECO:0000256" key="4">
    <source>
        <dbReference type="ARBA" id="ARBA00022801"/>
    </source>
</evidence>
<dbReference type="GO" id="GO:0008270">
    <property type="term" value="F:zinc ion binding"/>
    <property type="evidence" value="ECO:0007669"/>
    <property type="project" value="InterPro"/>
</dbReference>
<sequence>MKTRYLKWLSFLGIWVFLFFGIASFTAFAEEDLPTTGFEDRDGQEWTTFEEEQEFLSEVEELSERVTVEQIGQSVEGRPLHLIKVGYPSPPSDEDIASGRNIFIMGTQHGNEPSGREMSLKIMRDLAFTDDPEMLELINKSTILIVPTVNPDGREADRRISSDGVDLNRDQITLKTPEGQTIANVMDQYQPDLILDAHERVEGPNISLLGSTNLNVYDGLIEINNELINDYMMPEVEAKGFTVGPYPGGGAPRTVRNVTGLRHGIGVLVEATWVDDYITRVEGQMASVESVLNFYNERFDEIGQVVEEARIHKENVGSNQSEPYYLEGDIDEYPPESDILDPPPFGYLINNDQAEKISTQIDLFSIQTEQVSENGVFVPMGQPVMTVIPFIMDENSNYRLIEGKALYDPDVDPGSIDPPLPPESVELNTDFSQNEEGVPPSNWSTSWRESNWKVFHNPSRLQHYVDEDGGRRVLTWDDIGDVRGDVEVAGLVRARGGNSSGDAGNESSYYLDLRGQGAGSTANHVRINRNIDSRFKVLETEPLPFTVEENSWYHVVFQREGEVLRGKVWAYGESEPDRWSISVEDRFIDYGKVGVGHVSSGMLNEWAYFSVGTANASATRAPEDLIPDVDKTLLQARLMEINEEELDLSNFTEESWNSLQEAIQQAENILDEPEATQEDVDESLDALNNAYSGLVSAPAQYRTNFSHYNVGGAPEDWTSYWNESQWTVLDNPSRLEHDVASGGRSALAWDQVGEVRGKVEVAALVKPTGSGTTLFQLPLHISGSQGSENSYYLDLRTTGSVRINRNLNSSFNVLQTSQVPYTVTDDTWYHAVLQRDGDTLRGKVWPFGEPEPVEWQVEVVDDVHSFGRVGLSHVTSSRINDWAFFGVGVGGQEAPRATDYIFEPVSVDYVEENILTFVESGELKAPLDKLLLKRLEQASRQYEKDHVDQAIKKLEDLLKHLNDEDLQDYVDSNAKSEIDMMVNELIFRWEKN</sequence>
<dbReference type="Pfam" id="PF00246">
    <property type="entry name" value="Peptidase_M14"/>
    <property type="match status" value="1"/>
</dbReference>
<dbReference type="RefSeq" id="WP_091773825.1">
    <property type="nucleotide sequence ID" value="NZ_FOES01000020.1"/>
</dbReference>
<dbReference type="Gene3D" id="1.20.1270.70">
    <property type="entry name" value="Designed single chain three-helix bundle"/>
    <property type="match status" value="1"/>
</dbReference>
<dbReference type="PROSITE" id="PS52035">
    <property type="entry name" value="PEPTIDASE_M14"/>
    <property type="match status" value="1"/>
</dbReference>
<keyword evidence="8" id="KW-0732">Signal</keyword>
<evidence type="ECO:0000256" key="2">
    <source>
        <dbReference type="ARBA" id="ARBA00005988"/>
    </source>
</evidence>
<gene>
    <name evidence="10" type="ORF">SAMN05216362_1202</name>
</gene>
<dbReference type="SUPFAM" id="SSF53187">
    <property type="entry name" value="Zn-dependent exopeptidases"/>
    <property type="match status" value="1"/>
</dbReference>
<dbReference type="Gene3D" id="3.40.630.10">
    <property type="entry name" value="Zn peptidases"/>
    <property type="match status" value="1"/>
</dbReference>
<dbReference type="GO" id="GO:0006508">
    <property type="term" value="P:proteolysis"/>
    <property type="evidence" value="ECO:0007669"/>
    <property type="project" value="UniProtKB-KW"/>
</dbReference>
<keyword evidence="6" id="KW-0482">Metalloprotease</keyword>
<organism evidence="10 11">
    <name type="scientific">Piscibacillus halophilus</name>
    <dbReference type="NCBI Taxonomy" id="571933"/>
    <lineage>
        <taxon>Bacteria</taxon>
        <taxon>Bacillati</taxon>
        <taxon>Bacillota</taxon>
        <taxon>Bacilli</taxon>
        <taxon>Bacillales</taxon>
        <taxon>Bacillaceae</taxon>
        <taxon>Piscibacillus</taxon>
    </lineage>
</organism>
<dbReference type="SMART" id="SM00631">
    <property type="entry name" value="Zn_pept"/>
    <property type="match status" value="1"/>
</dbReference>
<dbReference type="Proteomes" id="UP000199427">
    <property type="component" value="Unassembled WGS sequence"/>
</dbReference>
<reference evidence="10 11" key="1">
    <citation type="submission" date="2016-10" db="EMBL/GenBank/DDBJ databases">
        <authorList>
            <person name="de Groot N.N."/>
        </authorList>
    </citation>
    <scope>NUCLEOTIDE SEQUENCE [LARGE SCALE GENOMIC DNA]</scope>
    <source>
        <strain evidence="10 11">DSM 21633</strain>
    </source>
</reference>
<proteinExistence type="inferred from homology"/>
<comment type="cofactor">
    <cofactor evidence="1">
        <name>Zn(2+)</name>
        <dbReference type="ChEBI" id="CHEBI:29105"/>
    </cofactor>
</comment>
<dbReference type="EMBL" id="FOES01000020">
    <property type="protein sequence ID" value="SEQ63316.1"/>
    <property type="molecule type" value="Genomic_DNA"/>
</dbReference>
<evidence type="ECO:0000256" key="6">
    <source>
        <dbReference type="ARBA" id="ARBA00023049"/>
    </source>
</evidence>
<dbReference type="InterPro" id="IPR000834">
    <property type="entry name" value="Peptidase_M14"/>
</dbReference>
<dbReference type="CDD" id="cd06242">
    <property type="entry name" value="M14-like"/>
    <property type="match status" value="1"/>
</dbReference>
<keyword evidence="3" id="KW-0645">Protease</keyword>
<evidence type="ECO:0000313" key="11">
    <source>
        <dbReference type="Proteomes" id="UP000199427"/>
    </source>
</evidence>
<dbReference type="Pfam" id="PF22888">
    <property type="entry name" value="FIMAH"/>
    <property type="match status" value="1"/>
</dbReference>
<evidence type="ECO:0000256" key="3">
    <source>
        <dbReference type="ARBA" id="ARBA00022670"/>
    </source>
</evidence>
<dbReference type="PANTHER" id="PTHR11705:SF143">
    <property type="entry name" value="SLL0236 PROTEIN"/>
    <property type="match status" value="1"/>
</dbReference>
<feature type="chain" id="PRO_5039164308" evidence="8">
    <location>
        <begin position="30"/>
        <end position="992"/>
    </location>
</feature>
<evidence type="ECO:0000256" key="8">
    <source>
        <dbReference type="SAM" id="SignalP"/>
    </source>
</evidence>
<feature type="active site" description="Proton donor/acceptor" evidence="7">
    <location>
        <position position="270"/>
    </location>
</feature>
<feature type="signal peptide" evidence="8">
    <location>
        <begin position="1"/>
        <end position="29"/>
    </location>
</feature>
<dbReference type="GO" id="GO:0005615">
    <property type="term" value="C:extracellular space"/>
    <property type="evidence" value="ECO:0007669"/>
    <property type="project" value="TreeGrafter"/>
</dbReference>
<feature type="domain" description="Peptidase M14" evidence="9">
    <location>
        <begin position="45"/>
        <end position="295"/>
    </location>
</feature>
<dbReference type="STRING" id="571933.SAMN05216362_1202"/>
<evidence type="ECO:0000256" key="7">
    <source>
        <dbReference type="PROSITE-ProRule" id="PRU01379"/>
    </source>
</evidence>
<keyword evidence="5" id="KW-0862">Zinc</keyword>
<comment type="similarity">
    <text evidence="2 7">Belongs to the peptidase M14 family.</text>
</comment>
<dbReference type="AlphaFoldDB" id="A0A1H9HM43"/>
<dbReference type="PANTHER" id="PTHR11705">
    <property type="entry name" value="PROTEASE FAMILY M14 CARBOXYPEPTIDASE A,B"/>
    <property type="match status" value="1"/>
</dbReference>
<evidence type="ECO:0000313" key="10">
    <source>
        <dbReference type="EMBL" id="SEQ63316.1"/>
    </source>
</evidence>
<keyword evidence="4" id="KW-0378">Hydrolase</keyword>
<keyword evidence="11" id="KW-1185">Reference proteome</keyword>
<dbReference type="InterPro" id="IPR054470">
    <property type="entry name" value="FIMAH_dom"/>
</dbReference>
<dbReference type="OrthoDB" id="9758209at2"/>
<accession>A0A1H9HM43</accession>
<name>A0A1H9HM43_9BACI</name>
<evidence type="ECO:0000259" key="9">
    <source>
        <dbReference type="PROSITE" id="PS52035"/>
    </source>
</evidence>
<evidence type="ECO:0000256" key="1">
    <source>
        <dbReference type="ARBA" id="ARBA00001947"/>
    </source>
</evidence>
<evidence type="ECO:0000256" key="5">
    <source>
        <dbReference type="ARBA" id="ARBA00022833"/>
    </source>
</evidence>
<dbReference type="Gene3D" id="2.60.120.560">
    <property type="entry name" value="Exo-inulinase, domain 1"/>
    <property type="match status" value="1"/>
</dbReference>
<dbReference type="GO" id="GO:0004181">
    <property type="term" value="F:metallocarboxypeptidase activity"/>
    <property type="evidence" value="ECO:0007669"/>
    <property type="project" value="InterPro"/>
</dbReference>
<protein>
    <submittedName>
        <fullName evidence="10">Uncharacterized Sugar-binding Domain</fullName>
    </submittedName>
</protein>
<dbReference type="Pfam" id="PF07554">
    <property type="entry name" value="FIVAR"/>
    <property type="match status" value="1"/>
</dbReference>